<reference evidence="2 3" key="1">
    <citation type="submission" date="2012-11" db="EMBL/GenBank/DDBJ databases">
        <title>FINISHED of Natronococcus occultus SP4, DSM 3396.</title>
        <authorList>
            <consortium name="DOE Joint Genome Institute"/>
            <person name="Eisen J."/>
            <person name="Huntemann M."/>
            <person name="Wei C.-L."/>
            <person name="Han J."/>
            <person name="Detter J.C."/>
            <person name="Han C."/>
            <person name="Tapia R."/>
            <person name="Chen A."/>
            <person name="Kyrpides N."/>
            <person name="Mavromatis K."/>
            <person name="Markowitz V."/>
            <person name="Szeto E."/>
            <person name="Ivanova N."/>
            <person name="Mikhailova N."/>
            <person name="Ovchinnikova G."/>
            <person name="Pagani I."/>
            <person name="Pati A."/>
            <person name="Goodwin L."/>
            <person name="Nordberg H.P."/>
            <person name="Cantor M.N."/>
            <person name="Hua S.X."/>
            <person name="Woyke T."/>
            <person name="Eisen J."/>
            <person name="Klenk H.-P."/>
            <person name="Klenk H.-P."/>
        </authorList>
    </citation>
    <scope>NUCLEOTIDE SEQUENCE [LARGE SCALE GENOMIC DNA]</scope>
    <source>
        <strain evidence="2 3">SP4</strain>
    </source>
</reference>
<feature type="compositionally biased region" description="Low complexity" evidence="1">
    <location>
        <begin position="72"/>
        <end position="85"/>
    </location>
</feature>
<accession>L0JX43</accession>
<dbReference type="HOGENOM" id="CLU_070503_0_0_2"/>
<keyword evidence="3" id="KW-1185">Reference proteome</keyword>
<evidence type="ECO:0000313" key="2">
    <source>
        <dbReference type="EMBL" id="AGB36689.1"/>
    </source>
</evidence>
<dbReference type="EMBL" id="CP003929">
    <property type="protein sequence ID" value="AGB36689.1"/>
    <property type="molecule type" value="Genomic_DNA"/>
</dbReference>
<feature type="compositionally biased region" description="Basic and acidic residues" evidence="1">
    <location>
        <begin position="54"/>
        <end position="65"/>
    </location>
</feature>
<name>L0JX43_9EURY</name>
<dbReference type="KEGG" id="nou:Natoc_0834"/>
<evidence type="ECO:0000313" key="3">
    <source>
        <dbReference type="Proteomes" id="UP000010878"/>
    </source>
</evidence>
<sequence length="256" mass="28190">MRELSVAFDADTLATLERERRQLGFESRSAYVRWLVGRRDELEDGEPGRSLSAETEREDGADVTERGVTTRATESSSATETELETLEPAASLVPDRVVRVSEDGVGADAAVLETVQIDRLDAFSRRAVAQTRDRLDRTVETGLSYRSATDLDGETPGADLVDLESLSVPGRSENRREQRRAVAGRAVAFLRDEGRARKATVVEALYDAHPAGYETADGWWRFLKGVFDQVDAIEGGAGSRVWQYAGRPNGKMPEVK</sequence>
<dbReference type="RefSeq" id="WP_015320143.1">
    <property type="nucleotide sequence ID" value="NC_019974.1"/>
</dbReference>
<dbReference type="GeneID" id="14401786"/>
<dbReference type="eggNOG" id="arCOG14367">
    <property type="taxonomic scope" value="Archaea"/>
</dbReference>
<evidence type="ECO:0000256" key="1">
    <source>
        <dbReference type="SAM" id="MobiDB-lite"/>
    </source>
</evidence>
<dbReference type="Proteomes" id="UP000010878">
    <property type="component" value="Chromosome"/>
</dbReference>
<dbReference type="OrthoDB" id="189973at2157"/>
<organism evidence="2 3">
    <name type="scientific">Natronococcus occultus SP4</name>
    <dbReference type="NCBI Taxonomy" id="694430"/>
    <lineage>
        <taxon>Archaea</taxon>
        <taxon>Methanobacteriati</taxon>
        <taxon>Methanobacteriota</taxon>
        <taxon>Stenosarchaea group</taxon>
        <taxon>Halobacteria</taxon>
        <taxon>Halobacteriales</taxon>
        <taxon>Natrialbaceae</taxon>
        <taxon>Natronococcus</taxon>
    </lineage>
</organism>
<dbReference type="AlphaFoldDB" id="L0JX43"/>
<dbReference type="STRING" id="694430.Natoc_0834"/>
<feature type="region of interest" description="Disordered" evidence="1">
    <location>
        <begin position="42"/>
        <end position="85"/>
    </location>
</feature>
<protein>
    <submittedName>
        <fullName evidence="2">Uncharacterized protein</fullName>
    </submittedName>
</protein>
<gene>
    <name evidence="2" type="ORF">Natoc_0834</name>
</gene>
<proteinExistence type="predicted"/>